<feature type="compositionally biased region" description="Basic and acidic residues" evidence="1">
    <location>
        <begin position="162"/>
        <end position="172"/>
    </location>
</feature>
<accession>A0A3N2PXA5</accession>
<organism evidence="2 3">
    <name type="scientific">Sodiomyces alkalinus (strain CBS 110278 / VKM F-3762 / F11)</name>
    <name type="common">Alkaliphilic filamentous fungus</name>
    <dbReference type="NCBI Taxonomy" id="1314773"/>
    <lineage>
        <taxon>Eukaryota</taxon>
        <taxon>Fungi</taxon>
        <taxon>Dikarya</taxon>
        <taxon>Ascomycota</taxon>
        <taxon>Pezizomycotina</taxon>
        <taxon>Sordariomycetes</taxon>
        <taxon>Hypocreomycetidae</taxon>
        <taxon>Glomerellales</taxon>
        <taxon>Plectosphaerellaceae</taxon>
        <taxon>Sodiomyces</taxon>
    </lineage>
</organism>
<protein>
    <submittedName>
        <fullName evidence="2">Uncharacterized protein</fullName>
    </submittedName>
</protein>
<name>A0A3N2PXA5_SODAK</name>
<proteinExistence type="predicted"/>
<feature type="region of interest" description="Disordered" evidence="1">
    <location>
        <begin position="122"/>
        <end position="192"/>
    </location>
</feature>
<dbReference type="RefSeq" id="XP_028466781.1">
    <property type="nucleotide sequence ID" value="XM_028614127.1"/>
</dbReference>
<gene>
    <name evidence="2" type="ORF">SODALDRAFT_358812</name>
</gene>
<dbReference type="GeneID" id="39582605"/>
<sequence length="295" mass="33593">MAHREANTMGRWVRRRPVVGWERADLSGRIEGDFLKGATDSGPTVEERERKRGEYEQRGVAAKRKYRGERDEDHVRQQSSYLLRLDSTLYFVANADELEDNCRGWMQPEEVAMQIANLIRATSQAKREPPIQQSEERSETSRGEFEAGKLCASSGPSSPSSSKERKERRVGEQVEAQQKPAPAESEAERKDDDAPLTVVSWIVGGIDNGRRLRPPKTNIFEDSRFEPIMANVGNYVFRDSHFVSRIRTLELIEVTLLGNRSFVPPRPILEKFFVAKSCMSTQLITVRTTSTYEGR</sequence>
<feature type="compositionally biased region" description="Basic and acidic residues" evidence="1">
    <location>
        <begin position="45"/>
        <end position="57"/>
    </location>
</feature>
<evidence type="ECO:0000313" key="2">
    <source>
        <dbReference type="EMBL" id="ROT38975.1"/>
    </source>
</evidence>
<evidence type="ECO:0000313" key="3">
    <source>
        <dbReference type="Proteomes" id="UP000272025"/>
    </source>
</evidence>
<reference evidence="2 3" key="1">
    <citation type="journal article" date="2018" name="Mol. Ecol.">
        <title>The obligate alkalophilic soda-lake fungus Sodiomyces alkalinus has shifted to a protein diet.</title>
        <authorList>
            <person name="Grum-Grzhimaylo A.A."/>
            <person name="Falkoski D.L."/>
            <person name="van den Heuvel J."/>
            <person name="Valero-Jimenez C.A."/>
            <person name="Min B."/>
            <person name="Choi I.G."/>
            <person name="Lipzen A."/>
            <person name="Daum C.G."/>
            <person name="Aanen D.K."/>
            <person name="Tsang A."/>
            <person name="Henrissat B."/>
            <person name="Bilanenko E.N."/>
            <person name="de Vries R.P."/>
            <person name="van Kan J.A.L."/>
            <person name="Grigoriev I.V."/>
            <person name="Debets A.J.M."/>
        </authorList>
    </citation>
    <scope>NUCLEOTIDE SEQUENCE [LARGE SCALE GENOMIC DNA]</scope>
    <source>
        <strain evidence="2 3">F11</strain>
    </source>
</reference>
<dbReference type="AlphaFoldDB" id="A0A3N2PXA5"/>
<feature type="region of interest" description="Disordered" evidence="1">
    <location>
        <begin position="34"/>
        <end position="72"/>
    </location>
</feature>
<evidence type="ECO:0000256" key="1">
    <source>
        <dbReference type="SAM" id="MobiDB-lite"/>
    </source>
</evidence>
<keyword evidence="3" id="KW-1185">Reference proteome</keyword>
<dbReference type="Proteomes" id="UP000272025">
    <property type="component" value="Unassembled WGS sequence"/>
</dbReference>
<dbReference type="EMBL" id="ML119054">
    <property type="protein sequence ID" value="ROT38975.1"/>
    <property type="molecule type" value="Genomic_DNA"/>
</dbReference>
<feature type="compositionally biased region" description="Basic and acidic residues" evidence="1">
    <location>
        <begin position="125"/>
        <end position="147"/>
    </location>
</feature>